<comment type="subcellular location">
    <subcellularLocation>
        <location evidence="13">Cell membrane</location>
        <topology evidence="13">Single-pass membrane protein</topology>
    </subcellularLocation>
    <subcellularLocation>
        <location evidence="12">Endomembrane system</location>
        <topology evidence="12">Single-pass membrane protein</topology>
    </subcellularLocation>
</comment>
<protein>
    <recommendedName>
        <fullName evidence="13">ATP synthase subunit b</fullName>
    </recommendedName>
    <alternativeName>
        <fullName evidence="13">ATP synthase F(0) sector subunit b</fullName>
    </alternativeName>
    <alternativeName>
        <fullName evidence="13">ATPase subunit I</fullName>
    </alternativeName>
    <alternativeName>
        <fullName evidence="13">F-type ATPase subunit b</fullName>
        <shortName evidence="13">F-ATPase subunit b</shortName>
    </alternativeName>
</protein>
<reference evidence="17 18" key="1">
    <citation type="submission" date="2019-10" db="EMBL/GenBank/DDBJ databases">
        <title>Pseudopuniceibacterium sp. HQ09 islated from Antarctica.</title>
        <authorList>
            <person name="Liao L."/>
            <person name="Su S."/>
            <person name="Chen B."/>
            <person name="Yu Y."/>
        </authorList>
    </citation>
    <scope>NUCLEOTIDE SEQUENCE [LARGE SCALE GENOMIC DNA]</scope>
    <source>
        <strain evidence="17 18">HQ09</strain>
    </source>
</reference>
<feature type="transmembrane region" description="Helical" evidence="13">
    <location>
        <begin position="34"/>
        <end position="53"/>
    </location>
</feature>
<dbReference type="RefSeq" id="WP_193079547.1">
    <property type="nucleotide sequence ID" value="NZ_CP045201.1"/>
</dbReference>
<evidence type="ECO:0000256" key="5">
    <source>
        <dbReference type="ARBA" id="ARBA00022781"/>
    </source>
</evidence>
<accession>A0A7L9WNZ4</accession>
<evidence type="ECO:0000256" key="2">
    <source>
        <dbReference type="ARBA" id="ARBA00022448"/>
    </source>
</evidence>
<dbReference type="EMBL" id="CP045201">
    <property type="protein sequence ID" value="QOL81632.1"/>
    <property type="molecule type" value="Genomic_DNA"/>
</dbReference>
<dbReference type="CDD" id="cd06503">
    <property type="entry name" value="ATP-synt_Fo_b"/>
    <property type="match status" value="1"/>
</dbReference>
<evidence type="ECO:0000256" key="6">
    <source>
        <dbReference type="ARBA" id="ARBA00022989"/>
    </source>
</evidence>
<evidence type="ECO:0000313" key="18">
    <source>
        <dbReference type="Proteomes" id="UP000594118"/>
    </source>
</evidence>
<proteinExistence type="inferred from homology"/>
<keyword evidence="2 13" id="KW-0813">Transport</keyword>
<dbReference type="GO" id="GO:0046933">
    <property type="term" value="F:proton-transporting ATP synthase activity, rotational mechanism"/>
    <property type="evidence" value="ECO:0007669"/>
    <property type="project" value="UniProtKB-UniRule"/>
</dbReference>
<dbReference type="GO" id="GO:0045259">
    <property type="term" value="C:proton-transporting ATP synthase complex"/>
    <property type="evidence" value="ECO:0007669"/>
    <property type="project" value="UniProtKB-KW"/>
</dbReference>
<evidence type="ECO:0000256" key="4">
    <source>
        <dbReference type="ARBA" id="ARBA00022692"/>
    </source>
</evidence>
<keyword evidence="16" id="KW-0732">Signal</keyword>
<keyword evidence="7 13" id="KW-0406">Ion transport</keyword>
<organism evidence="17 18">
    <name type="scientific">Pseudooceanicola spongiae</name>
    <dbReference type="NCBI Taxonomy" id="2613965"/>
    <lineage>
        <taxon>Bacteria</taxon>
        <taxon>Pseudomonadati</taxon>
        <taxon>Pseudomonadota</taxon>
        <taxon>Alphaproteobacteria</taxon>
        <taxon>Rhodobacterales</taxon>
        <taxon>Paracoccaceae</taxon>
        <taxon>Pseudooceanicola</taxon>
    </lineage>
</organism>
<gene>
    <name evidence="13" type="primary">atpF</name>
    <name evidence="17" type="ORF">F3W81_12830</name>
</gene>
<comment type="subunit">
    <text evidence="13">F-type ATPases have 2 components, F(1) - the catalytic core - and F(0) - the membrane proton channel. F(1) has five subunits: alpha(3), beta(3), gamma(1), delta(1), epsilon(1). F(0) has three main subunits: a(1), b(2) and c(10-14). The alpha and beta chains form an alternating ring which encloses part of the gamma chain. F(1) is attached to F(0) by a central stalk formed by the gamma and epsilon chains, while a peripheral stalk is formed by the delta and b chains.</text>
</comment>
<feature type="coiled-coil region" evidence="15">
    <location>
        <begin position="70"/>
        <end position="152"/>
    </location>
</feature>
<evidence type="ECO:0000256" key="11">
    <source>
        <dbReference type="ARBA" id="ARBA00025614"/>
    </source>
</evidence>
<dbReference type="HAMAP" id="MF_01398">
    <property type="entry name" value="ATP_synth_b_bprime"/>
    <property type="match status" value="1"/>
</dbReference>
<keyword evidence="5 13" id="KW-0375">Hydrogen ion transport</keyword>
<evidence type="ECO:0000256" key="14">
    <source>
        <dbReference type="RuleBase" id="RU003848"/>
    </source>
</evidence>
<dbReference type="InterPro" id="IPR002146">
    <property type="entry name" value="ATP_synth_b/b'su_bac/chlpt"/>
</dbReference>
<dbReference type="PANTHER" id="PTHR33445:SF1">
    <property type="entry name" value="ATP SYNTHASE SUBUNIT B"/>
    <property type="match status" value="1"/>
</dbReference>
<evidence type="ECO:0000256" key="10">
    <source>
        <dbReference type="ARBA" id="ARBA00025198"/>
    </source>
</evidence>
<feature type="signal peptide" evidence="16">
    <location>
        <begin position="1"/>
        <end position="24"/>
    </location>
</feature>
<keyword evidence="8 13" id="KW-0472">Membrane</keyword>
<evidence type="ECO:0000256" key="9">
    <source>
        <dbReference type="ARBA" id="ARBA00023310"/>
    </source>
</evidence>
<keyword evidence="18" id="KW-1185">Reference proteome</keyword>
<evidence type="ECO:0000256" key="8">
    <source>
        <dbReference type="ARBA" id="ARBA00023136"/>
    </source>
</evidence>
<comment type="similarity">
    <text evidence="1 13 14">Belongs to the ATPase B chain family.</text>
</comment>
<comment type="function">
    <text evidence="11">Component of the F(0) channel, it forms part of the peripheral stalk, linking F(1) to F(0). The b'-subunit is a diverged and duplicated form of b found in plants and photosynthetic bacteria.</text>
</comment>
<dbReference type="Proteomes" id="UP000594118">
    <property type="component" value="Chromosome"/>
</dbReference>
<dbReference type="NCBIfam" id="NF009989">
    <property type="entry name" value="PRK13455.1"/>
    <property type="match status" value="1"/>
</dbReference>
<keyword evidence="13" id="KW-1003">Cell membrane</keyword>
<evidence type="ECO:0000256" key="3">
    <source>
        <dbReference type="ARBA" id="ARBA00022547"/>
    </source>
</evidence>
<evidence type="ECO:0000256" key="7">
    <source>
        <dbReference type="ARBA" id="ARBA00023065"/>
    </source>
</evidence>
<dbReference type="PANTHER" id="PTHR33445">
    <property type="entry name" value="ATP SYNTHASE SUBUNIT B', CHLOROPLASTIC"/>
    <property type="match status" value="1"/>
</dbReference>
<dbReference type="GO" id="GO:0046961">
    <property type="term" value="F:proton-transporting ATPase activity, rotational mechanism"/>
    <property type="evidence" value="ECO:0007669"/>
    <property type="project" value="TreeGrafter"/>
</dbReference>
<feature type="chain" id="PRO_5032858676" description="ATP synthase subunit b" evidence="16">
    <location>
        <begin position="25"/>
        <end position="191"/>
    </location>
</feature>
<dbReference type="GO" id="GO:0005886">
    <property type="term" value="C:plasma membrane"/>
    <property type="evidence" value="ECO:0007669"/>
    <property type="project" value="UniProtKB-SubCell"/>
</dbReference>
<evidence type="ECO:0000313" key="17">
    <source>
        <dbReference type="EMBL" id="QOL81632.1"/>
    </source>
</evidence>
<keyword evidence="15" id="KW-0175">Coiled coil</keyword>
<keyword evidence="9 13" id="KW-0066">ATP synthesis</keyword>
<keyword evidence="6 13" id="KW-1133">Transmembrane helix</keyword>
<keyword evidence="3 13" id="KW-0138">CF(0)</keyword>
<keyword evidence="4 13" id="KW-0812">Transmembrane</keyword>
<comment type="function">
    <text evidence="10 13">F(1)F(0) ATP synthase produces ATP from ADP in the presence of a proton or sodium gradient. F-type ATPases consist of two structural domains, F(1) containing the extramembraneous catalytic core and F(0) containing the membrane proton channel, linked together by a central stalk and a peripheral stalk. During catalysis, ATP synthesis in the catalytic domain of F(1) is coupled via a rotary mechanism of the central stalk subunits to proton translocation.</text>
</comment>
<evidence type="ECO:0000256" key="16">
    <source>
        <dbReference type="SAM" id="SignalP"/>
    </source>
</evidence>
<dbReference type="Pfam" id="PF00430">
    <property type="entry name" value="ATP-synt_B"/>
    <property type="match status" value="1"/>
</dbReference>
<dbReference type="AlphaFoldDB" id="A0A7L9WNZ4"/>
<evidence type="ECO:0000256" key="1">
    <source>
        <dbReference type="ARBA" id="ARBA00005513"/>
    </source>
</evidence>
<sequence length="191" mass="20416">MRKSAMTLAPATVGLALVASPAFAATGPFFSLHNTNFIVLLAFILFIGILVYFKVPGLIGGLLDKRSSGIKSELDEARALRDEAQSLLASYERKQKEVQAQADRIVDAARADANAAADQAKADLKVSIARRLKAAEEQIESAEKAAVKEVRDRAVIVAVAAARDVIAKQLTKEQADGLIDSSIDTVKARLN</sequence>
<evidence type="ECO:0000256" key="15">
    <source>
        <dbReference type="SAM" id="Coils"/>
    </source>
</evidence>
<dbReference type="InterPro" id="IPR050059">
    <property type="entry name" value="ATP_synthase_B_chain"/>
</dbReference>
<evidence type="ECO:0000256" key="12">
    <source>
        <dbReference type="ARBA" id="ARBA00037847"/>
    </source>
</evidence>
<dbReference type="GO" id="GO:0012505">
    <property type="term" value="C:endomembrane system"/>
    <property type="evidence" value="ECO:0007669"/>
    <property type="project" value="UniProtKB-SubCell"/>
</dbReference>
<name>A0A7L9WNZ4_9RHOB</name>
<evidence type="ECO:0000256" key="13">
    <source>
        <dbReference type="HAMAP-Rule" id="MF_01398"/>
    </source>
</evidence>
<dbReference type="KEGG" id="pshq:F3W81_12830"/>